<evidence type="ECO:0000256" key="1">
    <source>
        <dbReference type="SAM" id="Coils"/>
    </source>
</evidence>
<feature type="compositionally biased region" description="Gly residues" evidence="2">
    <location>
        <begin position="1"/>
        <end position="10"/>
    </location>
</feature>
<dbReference type="InterPro" id="IPR008602">
    <property type="entry name" value="Duffy-antigen-binding"/>
</dbReference>
<feature type="compositionally biased region" description="Acidic residues" evidence="2">
    <location>
        <begin position="802"/>
        <end position="820"/>
    </location>
</feature>
<accession>A0A060RM43</accession>
<feature type="compositionally biased region" description="Basic and acidic residues" evidence="2">
    <location>
        <begin position="1248"/>
        <end position="1269"/>
    </location>
</feature>
<feature type="region of interest" description="Disordered" evidence="2">
    <location>
        <begin position="1067"/>
        <end position="1127"/>
    </location>
</feature>
<feature type="region of interest" description="Disordered" evidence="2">
    <location>
        <begin position="1004"/>
        <end position="1026"/>
    </location>
</feature>
<feature type="domain" description="Duffy-binding-like" evidence="3">
    <location>
        <begin position="632"/>
        <end position="778"/>
    </location>
</feature>
<feature type="region of interest" description="Disordered" evidence="2">
    <location>
        <begin position="773"/>
        <end position="840"/>
    </location>
</feature>
<dbReference type="Gene3D" id="1.20.58.1930">
    <property type="match status" value="1"/>
</dbReference>
<dbReference type="Pfam" id="PF15445">
    <property type="entry name" value="ATS"/>
    <property type="match status" value="1"/>
</dbReference>
<dbReference type="InterPro" id="IPR042202">
    <property type="entry name" value="Duffy-ag-bd_sf"/>
</dbReference>
<evidence type="ECO:0000256" key="2">
    <source>
        <dbReference type="SAM" id="MobiDB-lite"/>
    </source>
</evidence>
<keyword evidence="1" id="KW-0175">Coiled coil</keyword>
<dbReference type="FunFam" id="1.20.58.830:FF:000006">
    <property type="entry name" value="Erythrocyte membrane protein 1, PfEMP1"/>
    <property type="match status" value="1"/>
</dbReference>
<dbReference type="InterPro" id="IPR029210">
    <property type="entry name" value="PfEMP1_NTS"/>
</dbReference>
<gene>
    <name evidence="9" type="primary">VAR</name>
    <name evidence="9" type="ORF">PRCDC_0036500</name>
</gene>
<dbReference type="Proteomes" id="UP000027581">
    <property type="component" value="Unassembled WGS sequence"/>
</dbReference>
<feature type="compositionally biased region" description="Basic and acidic residues" evidence="2">
    <location>
        <begin position="1004"/>
        <end position="1014"/>
    </location>
</feature>
<sequence>MAPAGRGGGDAARKKEEEEAHKYEQATSAKELLDRIGETIQKQVKREAADFRNYLKGDLSQATFEKKPQSQQAPAKPCDLNHEYHTIVTTGHGRENPCKDNPDVRFSDTEGAQCNRSKIKDNKSKEGACAPYRRLHLCDHNLENINDYVHITNHTLLADVCQAAKFEGESLTHYREEHQKIYPDSSFQICTVLARSFADIGDIIRGRDLYIRNRKENERLENNLKRIFKKIHEDVTTSTSGKKSDSALKTRYGGDENYFQLREDWWDANRKEVWDAMTCDAVSGSNYFRQTCLGNSSTLKNCRCFADVDPPTYFDYVPQYLRWFEEWGEEFCKKRKKQLQNAKEQCRKGDNGEDIYCDLKGFDCQRTKYKNSFFVEDTDCKKCSVACDNFMNWIEDQHKEFLKQRNKYQTEIKKYKNGESRAGGRERRNTSTTKYDGYEKHFYEILERNDVGGLNKFLEKLNNETDCQKFDIKEGTIDFKTVDVVGSASGSSSGGDGINSDSNKSNKTFAPTEYCDRCPECGVEKTNNDGNDKWKAIQEDCSKENTKTFNRTGTTEIPRLTPEQGKKGILGKYSKLCSSGKNGDQIETWECHYEKKNEEDKSGESGGSNICEKKKTEQNTKGHDVTSYYSIFYGSIIDMLKESIEWRDKLKKCIENDSQQCVNKQCKGNCECYKRWVEGKTEEWAGITTHFGKQEDLLHDIEDATDREQFFEYYVNQEFLEDMQEAKGDRNVIKKIEELLKKKEEGVGDMTKAKTIIDLFLNEEEGFVTECLQKNPKECPPPEDPSPARSENFEEGPSPRADDEDDEEDDEEDDNVEGEEEKGSSNTEEVVEETVAEVTPKAEVKPCEIVKELFTRGNFDDACNLKYGKTAPTNWKCIPTTKTNSDGSKDGVRGPPGEKTTTSSDSSSSGAICVPPRRRRMYIGPLIKWADEATKNTGVSSEAAGSGTSSEKSTEGEVQATQLQDVEGKTPSQPSDKLRNAFIQSAAVETFFLWDRYKKIKEKEAEEKQRRDQESNGLGGLGLSPELQPRLIPGGVNEMAAAVGAGLPLGPEDSSTVLRELQSHVVSMSSGSSTGGNTIFDEKDFNNRASSTPQRTRLQITGGLTPSLPTSDSDDDNNPEKQLKEGKIPNDFLKQMFYTLGDYRDILFGDTDIVVKALSEEDQKAMKTINDKIEQLLPKNGTPRPPKPDTQEKNSGQSRHTWWSQHAQHIWNGMICALTYTDSQEKDGKPQKVDGLYEKLFENATKNPKNDNDYENVKLDNSDDTKARTGNDQPTKLKNFVKRPPFFRYLQEWGDDFCRERAKRLEQIKHECRNIDKPGRQYCSGDGYDCTDYGALRHKNMFAQLDCKDCHIQCRKYRKWIDLKFQEYHKQEKTYGGERGKLTNGNCSGDNTKFCTEIKAKNTAPDFLAALKHCKDGHNASHEDQDEKDNKIDFDNPEKTFSRSTYCKACPPNEVKCNGGSRRGATSGCTPDNENKWDTVFSGITGNGTTITVQIIDRRAPYMKDGSKQSLFKDSYLFKGVRTQEWECRFKEENKDVCKLKNFNNDIDLNDYTTFKVFLEYWLENFLDGYYLLKKKNKIDLCTQEEKNTCDEETKKNCACVKEWVAQKTTEWGEIKKHFNKGQYANGDNIKSKVKMFLETFIPQIALTKGKEKISDLSTFLKFYGCSDTDSSQKDIIDCLIENLSKEATSCETLNPSDQTSPTCDNTPTLVEDTDTLDDIHPDDIEKPGVCNTVDIPVEPPSLTCVEKIAKELREEAEKNAKTYDPSLKGTVLDFKSECNMVKKENNGGGVSGEKSCKFEDTYKKSVETLKETCKGNGKERFNIEQQWKCVKIKKIGKDLCIPPRREHMCLEDLNYVGRYYISDSNDLLKKVQKAAKREGDDIIRNLLKQNSCDEHRICDAMKYSFADLGDIIRGRDLWNKNSKQIGLQTRLQYAFINIHDKLEKDKSKYENDKPKYLQLRSDWWDTNRKEIWKAMTCNAPDAAKLLKKNENGNTTTTSLKVNCGHDFDPPDYDYIPQPFRWMQEWSESSCKLLNKELENFKNECEDCKNNGITCGGDKNGEKCKKCKKQCENYEKLINKWKNQFDKYKEAYKEIYNNDTNNKANISSEPYFKNFLENLKTQCNEKDSADKYLDEASHCTKSKFNNDSDSNNNKDDYAFKDPPQGFEQACKCDAPDPLEECPDNNKHVTVCTNLFPTKLCVSKSFNNDYDIWTSSFVQKSSGKYAGVLVPPRRGQLCVKNIRLRSIRTKEDFQKKLIEAAYNEAFFLSEKYKDKEKALHAMKYSFADYGDIVKGTDLISTVTLDKLKTKLDEIFKTNDGNVSSENRGKWWTNNKRQVWHAMLCGYQKAGGGKIEAEDCTLPDDETDQFLRWFKEWSEHFCARQQKLYEEIQKKCESAKCDSINGIMVPEDCQESCTQYRDYVTRKIQEFRLLNKQYNMNFKEKLAPDKYAPEYFKAKCNSKCECLSKYIDIEKQWKNMYDSFHDNELKKKCICTKIRPKIPPKIKKTEDENVPVVPKQEEDQIKPASPPPPKSDDILPPQPSDNTSDILQTTIPFGIVLALTSIAFLFMKKKTKSPVDFFSVLEIPQNDYGMPTFKSSNRYIPYASDRYKGKTYIYMEGDTDEEKYSFMSDTSDITSSESEYEELDINDIYPYTSPKYKTLIEVVLEPSKRDIQNDIPSGDTPNNKLTDNEWNQLKKDFITNILQSEQNDIPNNNIGANIPLNTQPNTLYFDKPEEKPFIMSIHDRNLLSGDEISYNINGDVPINTNISTTTNNTTNDSTSGKNDSYSGIDLINDSLNSGNQPIDIYDELLKRKENELFGTNHVKHTSTHNVAKPTNSDPVMNQLELFHKWLDRHRSMCEKWDTNNKVDILNHLKEKWENETHSGNKTSGNITPTSDIPSGKLSDIPSGKLSDIPSGNKTLNTDVSIQIDMDDDPKNTNEFTYVDSNPNLTLPSNPNLVENNINPVDENPPIPNQVQIEMSVKNTQMMEEKYTIGDVWDI</sequence>
<dbReference type="GO" id="GO:0016020">
    <property type="term" value="C:membrane"/>
    <property type="evidence" value="ECO:0007669"/>
    <property type="project" value="InterPro"/>
</dbReference>
<dbReference type="VEuPathDB" id="PlasmoDB:PRG01_0710600"/>
<feature type="compositionally biased region" description="Polar residues" evidence="2">
    <location>
        <begin position="1193"/>
        <end position="1203"/>
    </location>
</feature>
<name>A0A060RM43_PLARE</name>
<keyword evidence="10" id="KW-1185">Reference proteome</keyword>
<feature type="compositionally biased region" description="Low complexity" evidence="2">
    <location>
        <begin position="938"/>
        <end position="951"/>
    </location>
</feature>
<feature type="region of interest" description="Disordered" evidence="2">
    <location>
        <begin position="874"/>
        <end position="915"/>
    </location>
</feature>
<dbReference type="Gene3D" id="1.20.58.830">
    <property type="match status" value="5"/>
</dbReference>
<reference evidence="9" key="2">
    <citation type="submission" date="2014-05" db="EMBL/GenBank/DDBJ databases">
        <title>The genome sequences of chimpanzee malaria parasites reveal the path to human adaptation.</title>
        <authorList>
            <person name="Otto T.D."/>
            <person name="Rayner J.C."/>
            <person name="Boehme U."/>
            <person name="Pain A."/>
            <person name="Spottiswoode N."/>
            <person name="Sanders M."/>
            <person name="Quail M."/>
            <person name="Ollomo B."/>
            <person name="Renaud F."/>
            <person name="Thomas A.W."/>
            <person name="Prugnolle F."/>
            <person name="Conway D.J."/>
            <person name="Newbold C."/>
            <person name="Berriman M."/>
        </authorList>
    </citation>
    <scope>NUCLEOTIDE SEQUENCE [LARGE SCALE GENOMIC DNA]</scope>
    <source>
        <strain evidence="9">CDC</strain>
    </source>
</reference>
<evidence type="ECO:0000259" key="3">
    <source>
        <dbReference type="Pfam" id="PF03011"/>
    </source>
</evidence>
<feature type="region of interest" description="Disordered" evidence="2">
    <location>
        <begin position="1"/>
        <end position="26"/>
    </location>
</feature>
<feature type="domain" description="Duffy-antigen binding" evidence="4">
    <location>
        <begin position="127"/>
        <end position="322"/>
    </location>
</feature>
<reference evidence="9" key="1">
    <citation type="submission" date="2014-01" db="EMBL/GenBank/DDBJ databases">
        <authorList>
            <person name="Aslett M."/>
        </authorList>
    </citation>
    <scope>NUCLEOTIDE SEQUENCE</scope>
    <source>
        <strain evidence="9">CDC</strain>
    </source>
</reference>
<dbReference type="Pfam" id="PF05424">
    <property type="entry name" value="Duffy_binding"/>
    <property type="match status" value="5"/>
</dbReference>
<dbReference type="InterPro" id="IPR044932">
    <property type="entry name" value="PfEMP1_ATS_sf"/>
</dbReference>
<feature type="domain" description="Duffy-binding-like" evidence="8">
    <location>
        <begin position="326"/>
        <end position="481"/>
    </location>
</feature>
<dbReference type="EMBL" id="HG810485">
    <property type="protein sequence ID" value="CDO61730.1"/>
    <property type="molecule type" value="Genomic_DNA"/>
</dbReference>
<evidence type="ECO:0000259" key="5">
    <source>
        <dbReference type="Pfam" id="PF15445"/>
    </source>
</evidence>
<dbReference type="Gene3D" id="1.20.1310.20">
    <property type="entry name" value="Duffy-antigen binding domain"/>
    <property type="match status" value="5"/>
</dbReference>
<feature type="domain" description="Plasmodium falciparum erythrocyte membrane protein-1 N-terminal segment" evidence="6">
    <location>
        <begin position="28"/>
        <end position="63"/>
    </location>
</feature>
<feature type="compositionally biased region" description="Polar residues" evidence="2">
    <location>
        <begin position="2885"/>
        <end position="2898"/>
    </location>
</feature>
<dbReference type="InterPro" id="IPR054595">
    <property type="entry name" value="DBL_C"/>
</dbReference>
<feature type="domain" description="Plasmodium falciparum erythrocyte membrane protein 1 acidic terminal segment" evidence="5">
    <location>
        <begin position="2552"/>
        <end position="3000"/>
    </location>
</feature>
<feature type="compositionally biased region" description="Basic and acidic residues" evidence="2">
    <location>
        <begin position="1118"/>
        <end position="1127"/>
    </location>
</feature>
<organism evidence="9 10">
    <name type="scientific">Plasmodium reichenowi</name>
    <dbReference type="NCBI Taxonomy" id="5854"/>
    <lineage>
        <taxon>Eukaryota</taxon>
        <taxon>Sar</taxon>
        <taxon>Alveolata</taxon>
        <taxon>Apicomplexa</taxon>
        <taxon>Aconoidasida</taxon>
        <taxon>Haemosporida</taxon>
        <taxon>Plasmodiidae</taxon>
        <taxon>Plasmodium</taxon>
        <taxon>Plasmodium (Laverania)</taxon>
    </lineage>
</organism>
<feature type="domain" description="Duffy-antigen binding" evidence="4">
    <location>
        <begin position="2226"/>
        <end position="2424"/>
    </location>
</feature>
<feature type="region of interest" description="Disordered" evidence="2">
    <location>
        <begin position="1244"/>
        <end position="1277"/>
    </location>
</feature>
<dbReference type="InterPro" id="IPR004258">
    <property type="entry name" value="DBL"/>
</dbReference>
<dbReference type="FunFam" id="1.20.1310.20:FF:000003">
    <property type="entry name" value="Erythrocyte membrane protein 1, PfEMP1"/>
    <property type="match status" value="1"/>
</dbReference>
<feature type="region of interest" description="Disordered" evidence="2">
    <location>
        <begin position="2881"/>
        <end position="2919"/>
    </location>
</feature>
<feature type="compositionally biased region" description="Low complexity" evidence="2">
    <location>
        <begin position="900"/>
        <end position="909"/>
    </location>
</feature>
<dbReference type="FunFam" id="1.10.1900.40:FF:000001">
    <property type="entry name" value="Erythrocyte membrane protein 1"/>
    <property type="match status" value="1"/>
</dbReference>
<feature type="compositionally biased region" description="Polar residues" evidence="2">
    <location>
        <begin position="959"/>
        <end position="975"/>
    </location>
</feature>
<evidence type="ECO:0000313" key="9">
    <source>
        <dbReference type="EMBL" id="CDO61730.1"/>
    </source>
</evidence>
<dbReference type="VEuPathDB" id="PlasmoDB:PRCDC_0036500"/>
<feature type="domain" description="Duffy-binding-like" evidence="8">
    <location>
        <begin position="2025"/>
        <end position="2167"/>
    </location>
</feature>
<dbReference type="FunFam" id="1.20.1310.20:FF:000001">
    <property type="entry name" value="Erythrocyte membrane protein 1, PfEMP1"/>
    <property type="match status" value="1"/>
</dbReference>
<evidence type="ECO:0000259" key="7">
    <source>
        <dbReference type="Pfam" id="PF18562"/>
    </source>
</evidence>
<dbReference type="InterPro" id="IPR041480">
    <property type="entry name" value="CIDR1_gamma"/>
</dbReference>
<feature type="domain" description="Duffy-antigen binding" evidence="4">
    <location>
        <begin position="1840"/>
        <end position="2021"/>
    </location>
</feature>
<feature type="domain" description="Duffy-binding-like" evidence="3">
    <location>
        <begin position="1558"/>
        <end position="1697"/>
    </location>
</feature>
<feature type="coiled-coil region" evidence="1">
    <location>
        <begin position="2031"/>
        <end position="2098"/>
    </location>
</feature>
<evidence type="ECO:0000313" key="10">
    <source>
        <dbReference type="Proteomes" id="UP000027581"/>
    </source>
</evidence>
<dbReference type="Gene3D" id="1.10.1900.40">
    <property type="entry name" value="Acidic terminal segments, variant surface antigen of PfEMP1"/>
    <property type="match status" value="2"/>
</dbReference>
<dbReference type="PhylomeDB" id="A0A060RM43"/>
<feature type="region of interest" description="Disordered" evidence="2">
    <location>
        <begin position="2504"/>
        <end position="2545"/>
    </location>
</feature>
<feature type="domain" description="Cysteine-rich interdomain region 1 gamma" evidence="7">
    <location>
        <begin position="1489"/>
        <end position="1542"/>
    </location>
</feature>
<feature type="compositionally biased region" description="Polar residues" evidence="2">
    <location>
        <begin position="1087"/>
        <end position="1099"/>
    </location>
</feature>
<proteinExistence type="predicted"/>
<evidence type="ECO:0000259" key="6">
    <source>
        <dbReference type="Pfam" id="PF15447"/>
    </source>
</evidence>
<feature type="compositionally biased region" description="Low complexity" evidence="2">
    <location>
        <begin position="1067"/>
        <end position="1076"/>
    </location>
</feature>
<dbReference type="InterPro" id="IPR029211">
    <property type="entry name" value="PfEMP1_ATS"/>
</dbReference>
<evidence type="ECO:0000259" key="8">
    <source>
        <dbReference type="Pfam" id="PF22672"/>
    </source>
</evidence>
<feature type="domain" description="Duffy-antigen binding" evidence="4">
    <location>
        <begin position="1118"/>
        <end position="1247"/>
    </location>
</feature>
<feature type="domain" description="Duffy-binding-like" evidence="8">
    <location>
        <begin position="1292"/>
        <end position="1444"/>
    </location>
</feature>
<dbReference type="FunFam" id="1.20.58.1930:FF:000001">
    <property type="entry name" value="Erythrocyte membrane protein 1, PfEMP1"/>
    <property type="match status" value="1"/>
</dbReference>
<dbReference type="SUPFAM" id="SSF140924">
    <property type="entry name" value="Duffy binding domain-like"/>
    <property type="match status" value="6"/>
</dbReference>
<dbReference type="Pfam" id="PF15447">
    <property type="entry name" value="NTS"/>
    <property type="match status" value="1"/>
</dbReference>
<dbReference type="Pfam" id="PF22672">
    <property type="entry name" value="DBL_C"/>
    <property type="match status" value="3"/>
</dbReference>
<protein>
    <submittedName>
        <fullName evidence="9">Erythrocyte membrane protein 1, EMP1</fullName>
    </submittedName>
</protein>
<dbReference type="Pfam" id="PF18562">
    <property type="entry name" value="CIDR1_gamma"/>
    <property type="match status" value="1"/>
</dbReference>
<dbReference type="Pfam" id="PF03011">
    <property type="entry name" value="PFEMP"/>
    <property type="match status" value="2"/>
</dbReference>
<feature type="region of interest" description="Disordered" evidence="2">
    <location>
        <begin position="1173"/>
        <end position="1203"/>
    </location>
</feature>
<dbReference type="GO" id="GO:0046789">
    <property type="term" value="F:host cell surface receptor binding"/>
    <property type="evidence" value="ECO:0007669"/>
    <property type="project" value="InterPro"/>
</dbReference>
<feature type="region of interest" description="Disordered" evidence="2">
    <location>
        <begin position="935"/>
        <end position="976"/>
    </location>
</feature>
<dbReference type="FunFam" id="1.20.58.830:FF:000002">
    <property type="entry name" value="Erythrocyte membrane protein 1, PfEMP1"/>
    <property type="match status" value="1"/>
</dbReference>
<evidence type="ECO:0000259" key="4">
    <source>
        <dbReference type="Pfam" id="PF05424"/>
    </source>
</evidence>
<feature type="compositionally biased region" description="Basic and acidic residues" evidence="2">
    <location>
        <begin position="11"/>
        <end position="24"/>
    </location>
</feature>
<feature type="domain" description="Duffy-antigen binding" evidence="4">
    <location>
        <begin position="912"/>
        <end position="1006"/>
    </location>
</feature>